<protein>
    <recommendedName>
        <fullName evidence="4">Bacitracin resistance protein</fullName>
    </recommendedName>
</protein>
<feature type="transmembrane region" description="Helical" evidence="1">
    <location>
        <begin position="20"/>
        <end position="41"/>
    </location>
</feature>
<gene>
    <name evidence="2" type="ORF">JNB61_16290</name>
</gene>
<evidence type="ECO:0000313" key="3">
    <source>
        <dbReference type="Proteomes" id="UP000777440"/>
    </source>
</evidence>
<reference evidence="2 3" key="1">
    <citation type="journal article" date="2021" name="MBio">
        <title>Poor Competitiveness of Bradyrhizobium in Pigeon Pea Root Colonization in Indian Soils.</title>
        <authorList>
            <person name="Chalasani D."/>
            <person name="Basu A."/>
            <person name="Pullabhotla S.V.S.R.N."/>
            <person name="Jorrin B."/>
            <person name="Neal A.L."/>
            <person name="Poole P.S."/>
            <person name="Podile A.R."/>
            <person name="Tkacz A."/>
        </authorList>
    </citation>
    <scope>NUCLEOTIDE SEQUENCE [LARGE SCALE GENOMIC DNA]</scope>
    <source>
        <strain evidence="2 3">HU12</strain>
    </source>
</reference>
<comment type="caution">
    <text evidence="2">The sequence shown here is derived from an EMBL/GenBank/DDBJ whole genome shotgun (WGS) entry which is preliminary data.</text>
</comment>
<organism evidence="2 3">
    <name type="scientific">Microbacterium ureisolvens</name>
    <dbReference type="NCBI Taxonomy" id="2781186"/>
    <lineage>
        <taxon>Bacteria</taxon>
        <taxon>Bacillati</taxon>
        <taxon>Actinomycetota</taxon>
        <taxon>Actinomycetes</taxon>
        <taxon>Micrococcales</taxon>
        <taxon>Microbacteriaceae</taxon>
        <taxon>Microbacterium</taxon>
    </lineage>
</organism>
<dbReference type="Proteomes" id="UP000777440">
    <property type="component" value="Unassembled WGS sequence"/>
</dbReference>
<sequence>MSETPAAPTGGRVVDITVTVALILISLGTAVCFFFAALLWAMGAVDNGGAVALGGYAPLALTVLGAFAGIVALARRRTAFWYPLGALVLSVVVWFIAGAVVR</sequence>
<dbReference type="RefSeq" id="WP_220340329.1">
    <property type="nucleotide sequence ID" value="NZ_JAEUAX010000011.1"/>
</dbReference>
<evidence type="ECO:0000313" key="2">
    <source>
        <dbReference type="EMBL" id="MBW9111335.1"/>
    </source>
</evidence>
<keyword evidence="1" id="KW-0472">Membrane</keyword>
<keyword evidence="1" id="KW-1133">Transmembrane helix</keyword>
<keyword evidence="1" id="KW-0812">Transmembrane</keyword>
<feature type="transmembrane region" description="Helical" evidence="1">
    <location>
        <begin position="80"/>
        <end position="101"/>
    </location>
</feature>
<evidence type="ECO:0000256" key="1">
    <source>
        <dbReference type="SAM" id="Phobius"/>
    </source>
</evidence>
<evidence type="ECO:0008006" key="4">
    <source>
        <dbReference type="Google" id="ProtNLM"/>
    </source>
</evidence>
<feature type="transmembrane region" description="Helical" evidence="1">
    <location>
        <begin position="53"/>
        <end position="74"/>
    </location>
</feature>
<keyword evidence="3" id="KW-1185">Reference proteome</keyword>
<accession>A0ABS7I3C4</accession>
<name>A0ABS7I3C4_9MICO</name>
<proteinExistence type="predicted"/>
<dbReference type="EMBL" id="JAEUAX010000011">
    <property type="protein sequence ID" value="MBW9111335.1"/>
    <property type="molecule type" value="Genomic_DNA"/>
</dbReference>